<gene>
    <name evidence="1" type="ORF">ABQ292_04965</name>
</gene>
<accession>A0ABV3XAY1</accession>
<keyword evidence="2" id="KW-1185">Reference proteome</keyword>
<proteinExistence type="predicted"/>
<evidence type="ECO:0008006" key="3">
    <source>
        <dbReference type="Google" id="ProtNLM"/>
    </source>
</evidence>
<evidence type="ECO:0000313" key="2">
    <source>
        <dbReference type="Proteomes" id="UP001560045"/>
    </source>
</evidence>
<name>A0ABV3XAY1_9ACTN</name>
<reference evidence="1 2" key="1">
    <citation type="submission" date="2024-06" db="EMBL/GenBank/DDBJ databases">
        <title>Draft genome sequence of Geodermatophilus badlandi, a novel member of the Geodermatophilaceae isolated from badland sedimentary rocks in the Red desert, Wyoming, USA.</title>
        <authorList>
            <person name="Ben Tekaya S."/>
            <person name="Nouioui I."/>
            <person name="Flores G.M."/>
            <person name="Shaal M.N."/>
            <person name="Bredoire F."/>
            <person name="Basile F."/>
            <person name="Van Diepen L."/>
            <person name="Ward N.L."/>
        </authorList>
    </citation>
    <scope>NUCLEOTIDE SEQUENCE [LARGE SCALE GENOMIC DNA]</scope>
    <source>
        <strain evidence="1 2">WL48A</strain>
    </source>
</reference>
<dbReference type="Proteomes" id="UP001560045">
    <property type="component" value="Unassembled WGS sequence"/>
</dbReference>
<comment type="caution">
    <text evidence="1">The sequence shown here is derived from an EMBL/GenBank/DDBJ whole genome shotgun (WGS) entry which is preliminary data.</text>
</comment>
<organism evidence="1 2">
    <name type="scientific">Geodermatophilus maliterrae</name>
    <dbReference type="NCBI Taxonomy" id="3162531"/>
    <lineage>
        <taxon>Bacteria</taxon>
        <taxon>Bacillati</taxon>
        <taxon>Actinomycetota</taxon>
        <taxon>Actinomycetes</taxon>
        <taxon>Geodermatophilales</taxon>
        <taxon>Geodermatophilaceae</taxon>
        <taxon>Geodermatophilus</taxon>
    </lineage>
</organism>
<dbReference type="RefSeq" id="WP_369203844.1">
    <property type="nucleotide sequence ID" value="NZ_JBFNXQ010000009.1"/>
</dbReference>
<dbReference type="EMBL" id="JBFNXQ010000009">
    <property type="protein sequence ID" value="MEX5717718.1"/>
    <property type="molecule type" value="Genomic_DNA"/>
</dbReference>
<protein>
    <recommendedName>
        <fullName evidence="3">Transcriptional regulator, AbiEi antitoxin, Type IV TA system</fullName>
    </recommendedName>
</protein>
<sequence>MDPVPPAHLLLRRDALPAGWSDEELAARLRRGELTRLRPGAYLVNAASLDAVRRHRNLVAATVAALRRPAVVSHQSAAVLWGMPLWGVALGRVHVTRRPPASNEVGRYRCCHVARLREDEVTTVDGVPVTTPVRTALDLARALPAEPAVVVLDGALRLGLVRRSDLEAEPAGLTGIPGARRAARAVALADGRSESMGESRSRVLLHRLGMPPSTLQLPIRTDDGRLLGRADLAWEDAQVLGEFDGRVKYGRLLRPGQDPGDAVFEEKRREDAFRDEGWGVVRWTWADLTPEVLGPRVRRALERGRRRSS</sequence>
<evidence type="ECO:0000313" key="1">
    <source>
        <dbReference type="EMBL" id="MEX5717718.1"/>
    </source>
</evidence>